<evidence type="ECO:0000313" key="1">
    <source>
        <dbReference type="EMBL" id="GAA2338925.1"/>
    </source>
</evidence>
<protein>
    <recommendedName>
        <fullName evidence="3">Transcriptional regulator</fullName>
    </recommendedName>
</protein>
<dbReference type="Proteomes" id="UP001501218">
    <property type="component" value="Unassembled WGS sequence"/>
</dbReference>
<gene>
    <name evidence="1" type="ORF">GCM10009854_14140</name>
</gene>
<reference evidence="1 2" key="1">
    <citation type="journal article" date="2019" name="Int. J. Syst. Evol. Microbiol.">
        <title>The Global Catalogue of Microorganisms (GCM) 10K type strain sequencing project: providing services to taxonomists for standard genome sequencing and annotation.</title>
        <authorList>
            <consortium name="The Broad Institute Genomics Platform"/>
            <consortium name="The Broad Institute Genome Sequencing Center for Infectious Disease"/>
            <person name="Wu L."/>
            <person name="Ma J."/>
        </authorList>
    </citation>
    <scope>NUCLEOTIDE SEQUENCE [LARGE SCALE GENOMIC DNA]</scope>
    <source>
        <strain evidence="1 2">JCM 16221</strain>
    </source>
</reference>
<accession>A0ABN3FWE0</accession>
<proteinExistence type="predicted"/>
<comment type="caution">
    <text evidence="1">The sequence shown here is derived from an EMBL/GenBank/DDBJ whole genome shotgun (WGS) entry which is preliminary data.</text>
</comment>
<evidence type="ECO:0008006" key="3">
    <source>
        <dbReference type="Google" id="ProtNLM"/>
    </source>
</evidence>
<keyword evidence="2" id="KW-1185">Reference proteome</keyword>
<name>A0ABN3FWE0_9PSEU</name>
<evidence type="ECO:0000313" key="2">
    <source>
        <dbReference type="Proteomes" id="UP001501218"/>
    </source>
</evidence>
<organism evidence="1 2">
    <name type="scientific">Saccharopolyspora halophila</name>
    <dbReference type="NCBI Taxonomy" id="405551"/>
    <lineage>
        <taxon>Bacteria</taxon>
        <taxon>Bacillati</taxon>
        <taxon>Actinomycetota</taxon>
        <taxon>Actinomycetes</taxon>
        <taxon>Pseudonocardiales</taxon>
        <taxon>Pseudonocardiaceae</taxon>
        <taxon>Saccharopolyspora</taxon>
    </lineage>
</organism>
<dbReference type="EMBL" id="BAAARA010000003">
    <property type="protein sequence ID" value="GAA2338925.1"/>
    <property type="molecule type" value="Genomic_DNA"/>
</dbReference>
<sequence length="196" mass="21174">MPTRHGALLRGDAERLLGVEHVAEALREGEWVQPWRGVLIPAPLAEEPLARAAAATLRADQRSVLSGATAVAFHGCAPIPDEVHLTVPYGCELRTQAGLVVRQSWIREADVDVLDGLRVHALDIALAELLCTGPERRALDCLERALAGLGDRAERFRALVGQRLARRVDRRGTRRALGLLELAWVDPALAATAGDA</sequence>